<protein>
    <recommendedName>
        <fullName evidence="4">ADP-ribose pyrophosphatase</fullName>
        <ecNumber evidence="3">3.6.1.13</ecNumber>
    </recommendedName>
    <alternativeName>
        <fullName evidence="9">ADP-ribose diphosphatase</fullName>
    </alternativeName>
    <alternativeName>
        <fullName evidence="11">ADP-ribose phosphohydrolase</fullName>
    </alternativeName>
    <alternativeName>
        <fullName evidence="10">Adenosine diphosphoribose pyrophosphatase</fullName>
    </alternativeName>
</protein>
<gene>
    <name evidence="16" type="ORF">EJ995_08015</name>
</gene>
<evidence type="ECO:0000256" key="13">
    <source>
        <dbReference type="PIRSR" id="PIRSR604385-2"/>
    </source>
</evidence>
<evidence type="ECO:0000256" key="14">
    <source>
        <dbReference type="PIRSR" id="PIRSR604385-3"/>
    </source>
</evidence>
<dbReference type="GO" id="GO:0019693">
    <property type="term" value="P:ribose phosphate metabolic process"/>
    <property type="evidence" value="ECO:0007669"/>
    <property type="project" value="TreeGrafter"/>
</dbReference>
<evidence type="ECO:0000256" key="3">
    <source>
        <dbReference type="ARBA" id="ARBA00012453"/>
    </source>
</evidence>
<name>A0A3S9MYF3_9FLAO</name>
<evidence type="ECO:0000256" key="5">
    <source>
        <dbReference type="ARBA" id="ARBA00022723"/>
    </source>
</evidence>
<dbReference type="Gene3D" id="3.90.79.10">
    <property type="entry name" value="Nucleoside Triphosphate Pyrophosphohydrolase"/>
    <property type="match status" value="1"/>
</dbReference>
<evidence type="ECO:0000256" key="7">
    <source>
        <dbReference type="ARBA" id="ARBA00022842"/>
    </source>
</evidence>
<keyword evidence="6" id="KW-0378">Hydrolase</keyword>
<keyword evidence="7 13" id="KW-0460">Magnesium</keyword>
<feature type="short sequence motif" description="Nudix box" evidence="14">
    <location>
        <begin position="83"/>
        <end position="105"/>
    </location>
</feature>
<dbReference type="PANTHER" id="PTHR11839:SF5">
    <property type="entry name" value="ADP-RIBOSE PYROPHOSPHATASE"/>
    <property type="match status" value="1"/>
</dbReference>
<dbReference type="GO" id="GO:0005829">
    <property type="term" value="C:cytosol"/>
    <property type="evidence" value="ECO:0007669"/>
    <property type="project" value="TreeGrafter"/>
</dbReference>
<dbReference type="GO" id="GO:0019144">
    <property type="term" value="F:ADP-sugar diphosphatase activity"/>
    <property type="evidence" value="ECO:0007669"/>
    <property type="project" value="TreeGrafter"/>
</dbReference>
<feature type="binding site" evidence="13">
    <location>
        <position position="151"/>
    </location>
    <ligand>
        <name>Mg(2+)</name>
        <dbReference type="ChEBI" id="CHEBI:18420"/>
        <label>2</label>
    </ligand>
</feature>
<organism evidence="16 17">
    <name type="scientific">Nonlabens ponticola</name>
    <dbReference type="NCBI Taxonomy" id="2496866"/>
    <lineage>
        <taxon>Bacteria</taxon>
        <taxon>Pseudomonadati</taxon>
        <taxon>Bacteroidota</taxon>
        <taxon>Flavobacteriia</taxon>
        <taxon>Flavobacteriales</taxon>
        <taxon>Flavobacteriaceae</taxon>
        <taxon>Nonlabens</taxon>
    </lineage>
</organism>
<accession>A0A3S9MYF3</accession>
<comment type="function">
    <text evidence="8">Acts on ADP-mannose and ADP-glucose as well as ADP-ribose. Prevents glycogen biosynthesis. The reaction catalyzed by this enzyme is a limiting step of the gluconeogenic process.</text>
</comment>
<dbReference type="PROSITE" id="PS51462">
    <property type="entry name" value="NUDIX"/>
    <property type="match status" value="1"/>
</dbReference>
<dbReference type="GO" id="GO:0046872">
    <property type="term" value="F:metal ion binding"/>
    <property type="evidence" value="ECO:0007669"/>
    <property type="project" value="UniProtKB-KW"/>
</dbReference>
<dbReference type="AlphaFoldDB" id="A0A3S9MYF3"/>
<dbReference type="InterPro" id="IPR004385">
    <property type="entry name" value="NDP_pyrophosphatase"/>
</dbReference>
<evidence type="ECO:0000256" key="11">
    <source>
        <dbReference type="ARBA" id="ARBA00033056"/>
    </source>
</evidence>
<evidence type="ECO:0000256" key="12">
    <source>
        <dbReference type="ARBA" id="ARBA00049546"/>
    </source>
</evidence>
<evidence type="ECO:0000256" key="2">
    <source>
        <dbReference type="ARBA" id="ARBA00007482"/>
    </source>
</evidence>
<proteinExistence type="inferred from homology"/>
<dbReference type="OrthoDB" id="1523642at2"/>
<evidence type="ECO:0000256" key="10">
    <source>
        <dbReference type="ARBA" id="ARBA00030308"/>
    </source>
</evidence>
<evidence type="ECO:0000256" key="6">
    <source>
        <dbReference type="ARBA" id="ARBA00022801"/>
    </source>
</evidence>
<feature type="binding site" evidence="13">
    <location>
        <position position="102"/>
    </location>
    <ligand>
        <name>Mg(2+)</name>
        <dbReference type="ChEBI" id="CHEBI:18420"/>
        <label>1</label>
    </ligand>
</feature>
<comment type="cofactor">
    <cofactor evidence="1 13">
        <name>Mg(2+)</name>
        <dbReference type="ChEBI" id="CHEBI:18420"/>
    </cofactor>
</comment>
<feature type="binding site" evidence="13">
    <location>
        <position position="98"/>
    </location>
    <ligand>
        <name>Mg(2+)</name>
        <dbReference type="ChEBI" id="CHEBI:18420"/>
        <label>1</label>
    </ligand>
</feature>
<keyword evidence="5 13" id="KW-0479">Metal-binding</keyword>
<comment type="catalytic activity">
    <reaction evidence="12">
        <text>ADP-D-ribose + H2O = D-ribose 5-phosphate + AMP + 2 H(+)</text>
        <dbReference type="Rhea" id="RHEA:10412"/>
        <dbReference type="ChEBI" id="CHEBI:15377"/>
        <dbReference type="ChEBI" id="CHEBI:15378"/>
        <dbReference type="ChEBI" id="CHEBI:57967"/>
        <dbReference type="ChEBI" id="CHEBI:78346"/>
        <dbReference type="ChEBI" id="CHEBI:456215"/>
        <dbReference type="EC" id="3.6.1.13"/>
    </reaction>
</comment>
<dbReference type="GO" id="GO:0047631">
    <property type="term" value="F:ADP-ribose diphosphatase activity"/>
    <property type="evidence" value="ECO:0007669"/>
    <property type="project" value="UniProtKB-EC"/>
</dbReference>
<dbReference type="KEGG" id="noj:EJ995_08015"/>
<dbReference type="InterPro" id="IPR000086">
    <property type="entry name" value="NUDIX_hydrolase_dom"/>
</dbReference>
<evidence type="ECO:0000313" key="16">
    <source>
        <dbReference type="EMBL" id="AZQ44179.1"/>
    </source>
</evidence>
<dbReference type="InterPro" id="IPR020084">
    <property type="entry name" value="NUDIX_hydrolase_CS"/>
</dbReference>
<dbReference type="SUPFAM" id="SSF55811">
    <property type="entry name" value="Nudix"/>
    <property type="match status" value="1"/>
</dbReference>
<sequence length="193" mass="22500">MNYTIENEKAVYDGFLRVIKAQVIHDRFHDNQKINATRECLERGDSAAVLIYEKDTDQFIFTRQFRYPSARREHPWMLELVAGSIDKNEKPEACAKRETLEELGYQIKDLERIASYFPSPGGCSEQIQLFYAQVRTHDRTNDASGNPAEKEDIELVKISRQEAYRMLMAQEINNSISLIGLQWFFLNQKTADR</sequence>
<dbReference type="InterPro" id="IPR015797">
    <property type="entry name" value="NUDIX_hydrolase-like_dom_sf"/>
</dbReference>
<comment type="similarity">
    <text evidence="2">Belongs to the Nudix hydrolase family. NudF subfamily.</text>
</comment>
<reference evidence="16 17" key="1">
    <citation type="submission" date="2018-12" db="EMBL/GenBank/DDBJ databases">
        <title>Complete genome of Nonlabens sp. MJ115.</title>
        <authorList>
            <person name="Choi H.S."/>
            <person name="Jung J."/>
        </authorList>
    </citation>
    <scope>NUCLEOTIDE SEQUENCE [LARGE SCALE GENOMIC DNA]</scope>
    <source>
        <strain evidence="16 17">MJ115</strain>
    </source>
</reference>
<evidence type="ECO:0000256" key="4">
    <source>
        <dbReference type="ARBA" id="ARBA00013297"/>
    </source>
</evidence>
<dbReference type="GO" id="GO:0006753">
    <property type="term" value="P:nucleoside phosphate metabolic process"/>
    <property type="evidence" value="ECO:0007669"/>
    <property type="project" value="TreeGrafter"/>
</dbReference>
<dbReference type="Proteomes" id="UP000279600">
    <property type="component" value="Chromosome"/>
</dbReference>
<dbReference type="Pfam" id="PF00293">
    <property type="entry name" value="NUDIX"/>
    <property type="match status" value="1"/>
</dbReference>
<feature type="binding site" evidence="13">
    <location>
        <position position="82"/>
    </location>
    <ligand>
        <name>Mg(2+)</name>
        <dbReference type="ChEBI" id="CHEBI:18420"/>
        <label>1</label>
    </ligand>
</feature>
<feature type="domain" description="Nudix hydrolase" evidence="15">
    <location>
        <begin position="42"/>
        <end position="180"/>
    </location>
</feature>
<keyword evidence="17" id="KW-1185">Reference proteome</keyword>
<dbReference type="RefSeq" id="WP_126447361.1">
    <property type="nucleotide sequence ID" value="NZ_CP034549.1"/>
</dbReference>
<evidence type="ECO:0000256" key="8">
    <source>
        <dbReference type="ARBA" id="ARBA00025164"/>
    </source>
</evidence>
<evidence type="ECO:0000256" key="9">
    <source>
        <dbReference type="ARBA" id="ARBA00030162"/>
    </source>
</evidence>
<dbReference type="PROSITE" id="PS00893">
    <property type="entry name" value="NUDIX_BOX"/>
    <property type="match status" value="1"/>
</dbReference>
<dbReference type="EC" id="3.6.1.13" evidence="3"/>
<dbReference type="EMBL" id="CP034549">
    <property type="protein sequence ID" value="AZQ44179.1"/>
    <property type="molecule type" value="Genomic_DNA"/>
</dbReference>
<evidence type="ECO:0000313" key="17">
    <source>
        <dbReference type="Proteomes" id="UP000279600"/>
    </source>
</evidence>
<evidence type="ECO:0000259" key="15">
    <source>
        <dbReference type="PROSITE" id="PS51462"/>
    </source>
</evidence>
<dbReference type="NCBIfam" id="TIGR00052">
    <property type="entry name" value="nudix-type nucleoside diphosphatase, YffH/AdpP family"/>
    <property type="match status" value="1"/>
</dbReference>
<evidence type="ECO:0000256" key="1">
    <source>
        <dbReference type="ARBA" id="ARBA00001946"/>
    </source>
</evidence>
<dbReference type="PANTHER" id="PTHR11839">
    <property type="entry name" value="UDP/ADP-SUGAR PYROPHOSPHATASE"/>
    <property type="match status" value="1"/>
</dbReference>